<keyword evidence="2" id="KW-1185">Reference proteome</keyword>
<proteinExistence type="predicted"/>
<dbReference type="AlphaFoldDB" id="A0AAD7ZUP2"/>
<comment type="caution">
    <text evidence="1">The sequence shown here is derived from an EMBL/GenBank/DDBJ whole genome shotgun (WGS) entry which is preliminary data.</text>
</comment>
<reference evidence="1" key="2">
    <citation type="submission" date="2023-05" db="EMBL/GenBank/DDBJ databases">
        <authorList>
            <person name="Fouks B."/>
        </authorList>
    </citation>
    <scope>NUCLEOTIDE SEQUENCE</scope>
    <source>
        <strain evidence="1">Stay&amp;Tobe</strain>
        <tissue evidence="1">Testes</tissue>
    </source>
</reference>
<reference evidence="1" key="1">
    <citation type="journal article" date="2023" name="IScience">
        <title>Live-bearing cockroach genome reveals convergent evolutionary mechanisms linked to viviparity in insects and beyond.</title>
        <authorList>
            <person name="Fouks B."/>
            <person name="Harrison M.C."/>
            <person name="Mikhailova A.A."/>
            <person name="Marchal E."/>
            <person name="English S."/>
            <person name="Carruthers M."/>
            <person name="Jennings E.C."/>
            <person name="Chiamaka E.L."/>
            <person name="Frigard R.A."/>
            <person name="Pippel M."/>
            <person name="Attardo G.M."/>
            <person name="Benoit J.B."/>
            <person name="Bornberg-Bauer E."/>
            <person name="Tobe S.S."/>
        </authorList>
    </citation>
    <scope>NUCLEOTIDE SEQUENCE</scope>
    <source>
        <strain evidence="1">Stay&amp;Tobe</strain>
    </source>
</reference>
<dbReference type="Proteomes" id="UP001233999">
    <property type="component" value="Unassembled WGS sequence"/>
</dbReference>
<sequence>MDDPERSQELLDSVEMVTQMRTDVVKLSTTPGTVKGDEEGEPPPELISAQYINIHRVPETLSKELVDCASHLHHKA</sequence>
<evidence type="ECO:0000313" key="1">
    <source>
        <dbReference type="EMBL" id="KAJ9586998.1"/>
    </source>
</evidence>
<evidence type="ECO:0000313" key="2">
    <source>
        <dbReference type="Proteomes" id="UP001233999"/>
    </source>
</evidence>
<organism evidence="1 2">
    <name type="scientific">Diploptera punctata</name>
    <name type="common">Pacific beetle cockroach</name>
    <dbReference type="NCBI Taxonomy" id="6984"/>
    <lineage>
        <taxon>Eukaryota</taxon>
        <taxon>Metazoa</taxon>
        <taxon>Ecdysozoa</taxon>
        <taxon>Arthropoda</taxon>
        <taxon>Hexapoda</taxon>
        <taxon>Insecta</taxon>
        <taxon>Pterygota</taxon>
        <taxon>Neoptera</taxon>
        <taxon>Polyneoptera</taxon>
        <taxon>Dictyoptera</taxon>
        <taxon>Blattodea</taxon>
        <taxon>Blaberoidea</taxon>
        <taxon>Blaberidae</taxon>
        <taxon>Diplopterinae</taxon>
        <taxon>Diploptera</taxon>
    </lineage>
</organism>
<dbReference type="EMBL" id="JASPKZ010006817">
    <property type="protein sequence ID" value="KAJ9586998.1"/>
    <property type="molecule type" value="Genomic_DNA"/>
</dbReference>
<protein>
    <submittedName>
        <fullName evidence="1">Uncharacterized protein</fullName>
    </submittedName>
</protein>
<accession>A0AAD7ZUP2</accession>
<name>A0AAD7ZUP2_DIPPU</name>
<gene>
    <name evidence="1" type="ORF">L9F63_019416</name>
</gene>